<dbReference type="AlphaFoldDB" id="A0AAW5KBB2"/>
<sequence length="145" mass="15503">MSRRNRSAAFYVETAITLFFLLCTAAVIAQLFSTALQNSRLAEEMTRAEFAAEEEAERLAAAPTLGDWAAAVQGAGAQLTRDGDSYTARLPLNEGEGGGWVLVELQAEETDGGRLARAQISAGRGEKASFSLETGRYWQGEGGQP</sequence>
<gene>
    <name evidence="1" type="ORF">NE646_10710</name>
</gene>
<name>A0AAW5KBB2_9FIRM</name>
<reference evidence="1" key="1">
    <citation type="submission" date="2022-06" db="EMBL/GenBank/DDBJ databases">
        <title>Isolation of gut microbiota from human fecal samples.</title>
        <authorList>
            <person name="Pamer E.G."/>
            <person name="Barat B."/>
            <person name="Waligurski E."/>
            <person name="Medina S."/>
            <person name="Paddock L."/>
            <person name="Mostad J."/>
        </authorList>
    </citation>
    <scope>NUCLEOTIDE SEQUENCE</scope>
    <source>
        <strain evidence="1">DFI.7.96</strain>
    </source>
</reference>
<evidence type="ECO:0000313" key="1">
    <source>
        <dbReference type="EMBL" id="MCQ4950132.1"/>
    </source>
</evidence>
<evidence type="ECO:0000313" key="2">
    <source>
        <dbReference type="Proteomes" id="UP001205063"/>
    </source>
</evidence>
<dbReference type="RefSeq" id="WP_256136474.1">
    <property type="nucleotide sequence ID" value="NZ_JANGAB010000006.1"/>
</dbReference>
<comment type="caution">
    <text evidence="1">The sequence shown here is derived from an EMBL/GenBank/DDBJ whole genome shotgun (WGS) entry which is preliminary data.</text>
</comment>
<protein>
    <recommendedName>
        <fullName evidence="3">Type II secretion system protein</fullName>
    </recommendedName>
</protein>
<dbReference type="Proteomes" id="UP001205063">
    <property type="component" value="Unassembled WGS sequence"/>
</dbReference>
<dbReference type="EMBL" id="JANGAB010000006">
    <property type="protein sequence ID" value="MCQ4950132.1"/>
    <property type="molecule type" value="Genomic_DNA"/>
</dbReference>
<accession>A0AAW5KBB2</accession>
<organism evidence="1 2">
    <name type="scientific">Bittarella massiliensis</name>
    <name type="common">ex Durand et al. 2017</name>
    <dbReference type="NCBI Taxonomy" id="1720313"/>
    <lineage>
        <taxon>Bacteria</taxon>
        <taxon>Bacillati</taxon>
        <taxon>Bacillota</taxon>
        <taxon>Clostridia</taxon>
        <taxon>Eubacteriales</taxon>
        <taxon>Oscillospiraceae</taxon>
        <taxon>Bittarella (ex Durand et al. 2017)</taxon>
    </lineage>
</organism>
<evidence type="ECO:0008006" key="3">
    <source>
        <dbReference type="Google" id="ProtNLM"/>
    </source>
</evidence>
<proteinExistence type="predicted"/>